<proteinExistence type="predicted"/>
<sequence length="188" mass="21871">MAKFGSVINKLLKNEGVRFWKNGKPIKGKTGYANHPRDKGKETNYGITIGVARHNGYRGPMRDIPFAEVLRIYRLRYWDKLRCGDMPPKIADEMFDGAVNCGPRTMGRFLQRALNLFNKEGVRYADLVVDGKVGKKTIRTLKRALSMAWWVPIATFRAINTLRRRRYIRLAEEQKRYETFIGGWLMRD</sequence>
<dbReference type="InterPro" id="IPR018537">
    <property type="entry name" value="Peptidoglycan-bd_3"/>
</dbReference>
<dbReference type="AlphaFoldDB" id="A0A0F9SHT9"/>
<dbReference type="InterPro" id="IPR023346">
    <property type="entry name" value="Lysozyme-like_dom_sf"/>
</dbReference>
<dbReference type="InterPro" id="IPR008565">
    <property type="entry name" value="TtsA-like_GH18_dom"/>
</dbReference>
<dbReference type="EMBL" id="LAZR01000448">
    <property type="protein sequence ID" value="KKN68495.1"/>
    <property type="molecule type" value="Genomic_DNA"/>
</dbReference>
<name>A0A0F9SHT9_9ZZZZ</name>
<evidence type="ECO:0000313" key="3">
    <source>
        <dbReference type="EMBL" id="KKN68495.1"/>
    </source>
</evidence>
<dbReference type="Pfam" id="PF05838">
    <property type="entry name" value="Glyco_hydro_108"/>
    <property type="match status" value="1"/>
</dbReference>
<evidence type="ECO:0000259" key="1">
    <source>
        <dbReference type="Pfam" id="PF05838"/>
    </source>
</evidence>
<dbReference type="SUPFAM" id="SSF53955">
    <property type="entry name" value="Lysozyme-like"/>
    <property type="match status" value="1"/>
</dbReference>
<evidence type="ECO:0000259" key="2">
    <source>
        <dbReference type="Pfam" id="PF09374"/>
    </source>
</evidence>
<comment type="caution">
    <text evidence="3">The sequence shown here is derived from an EMBL/GenBank/DDBJ whole genome shotgun (WGS) entry which is preliminary data.</text>
</comment>
<feature type="domain" description="Peptidoglycan binding" evidence="2">
    <location>
        <begin position="108"/>
        <end position="187"/>
    </location>
</feature>
<accession>A0A0F9SHT9</accession>
<organism evidence="3">
    <name type="scientific">marine sediment metagenome</name>
    <dbReference type="NCBI Taxonomy" id="412755"/>
    <lineage>
        <taxon>unclassified sequences</taxon>
        <taxon>metagenomes</taxon>
        <taxon>ecological metagenomes</taxon>
    </lineage>
</organism>
<protein>
    <submittedName>
        <fullName evidence="3">Uncharacterized protein</fullName>
    </submittedName>
</protein>
<reference evidence="3" key="1">
    <citation type="journal article" date="2015" name="Nature">
        <title>Complex archaea that bridge the gap between prokaryotes and eukaryotes.</title>
        <authorList>
            <person name="Spang A."/>
            <person name="Saw J.H."/>
            <person name="Jorgensen S.L."/>
            <person name="Zaremba-Niedzwiedzka K."/>
            <person name="Martijn J."/>
            <person name="Lind A.E."/>
            <person name="van Eijk R."/>
            <person name="Schleper C."/>
            <person name="Guy L."/>
            <person name="Ettema T.J."/>
        </authorList>
    </citation>
    <scope>NUCLEOTIDE SEQUENCE</scope>
</reference>
<gene>
    <name evidence="3" type="ORF">LCGC14_0451310</name>
</gene>
<dbReference type="CDD" id="cd13926">
    <property type="entry name" value="N-acetylmuramidase_GH108"/>
    <property type="match status" value="1"/>
</dbReference>
<feature type="domain" description="TtsA-like Glycoside hydrolase family 108" evidence="1">
    <location>
        <begin position="31"/>
        <end position="102"/>
    </location>
</feature>
<dbReference type="Gene3D" id="1.20.141.10">
    <property type="entry name" value="Chitosanase, subunit A, domain 1"/>
    <property type="match status" value="1"/>
</dbReference>
<dbReference type="Pfam" id="PF09374">
    <property type="entry name" value="PG_binding_3"/>
    <property type="match status" value="1"/>
</dbReference>